<dbReference type="PANTHER" id="PTHR30627:SF2">
    <property type="entry name" value="PEPTIDOGLYCAN D,D-TRANSPEPTIDASE MRDA"/>
    <property type="match status" value="1"/>
</dbReference>
<comment type="caution">
    <text evidence="18">The sequence shown here is derived from an EMBL/GenBank/DDBJ whole genome shotgun (WGS) entry which is preliminary data.</text>
</comment>
<dbReference type="GO" id="GO:0008360">
    <property type="term" value="P:regulation of cell shape"/>
    <property type="evidence" value="ECO:0007669"/>
    <property type="project" value="UniProtKB-KW"/>
</dbReference>
<evidence type="ECO:0000259" key="16">
    <source>
        <dbReference type="Pfam" id="PF00905"/>
    </source>
</evidence>
<keyword evidence="6" id="KW-0645">Protease</keyword>
<dbReference type="RefSeq" id="WP_117360718.1">
    <property type="nucleotide sequence ID" value="NZ_QURH01000935.1"/>
</dbReference>
<dbReference type="GO" id="GO:0071972">
    <property type="term" value="F:peptidoglycan L,D-transpeptidase activity"/>
    <property type="evidence" value="ECO:0007669"/>
    <property type="project" value="TreeGrafter"/>
</dbReference>
<feature type="domain" description="Penicillin-binding protein transpeptidase" evidence="16">
    <location>
        <begin position="284"/>
        <end position="659"/>
    </location>
</feature>
<accession>A0A372JCP8</accession>
<dbReference type="EMBL" id="QURH01000935">
    <property type="protein sequence ID" value="RFU37689.1"/>
    <property type="molecule type" value="Genomic_DNA"/>
</dbReference>
<feature type="region of interest" description="Disordered" evidence="14">
    <location>
        <begin position="671"/>
        <end position="775"/>
    </location>
</feature>
<dbReference type="InterPro" id="IPR017790">
    <property type="entry name" value="Penicillin-binding_protein_2"/>
</dbReference>
<organism evidence="18 19">
    <name type="scientific">Actinomadura logoneensis</name>
    <dbReference type="NCBI Taxonomy" id="2293572"/>
    <lineage>
        <taxon>Bacteria</taxon>
        <taxon>Bacillati</taxon>
        <taxon>Actinomycetota</taxon>
        <taxon>Actinomycetes</taxon>
        <taxon>Streptosporangiales</taxon>
        <taxon>Thermomonosporaceae</taxon>
        <taxon>Actinomadura</taxon>
    </lineage>
</organism>
<proteinExistence type="inferred from homology"/>
<evidence type="ECO:0000313" key="18">
    <source>
        <dbReference type="EMBL" id="RFU37689.1"/>
    </source>
</evidence>
<dbReference type="AlphaFoldDB" id="A0A372JCP8"/>
<keyword evidence="4" id="KW-1003">Cell membrane</keyword>
<evidence type="ECO:0000256" key="5">
    <source>
        <dbReference type="ARBA" id="ARBA00022519"/>
    </source>
</evidence>
<dbReference type="Gene3D" id="3.90.1310.10">
    <property type="entry name" value="Penicillin-binding protein 2a (Domain 2)"/>
    <property type="match status" value="1"/>
</dbReference>
<dbReference type="NCBIfam" id="TIGR03423">
    <property type="entry name" value="pbp2_mrdA"/>
    <property type="match status" value="1"/>
</dbReference>
<dbReference type="GO" id="GO:0009002">
    <property type="term" value="F:serine-type D-Ala-D-Ala carboxypeptidase activity"/>
    <property type="evidence" value="ECO:0007669"/>
    <property type="project" value="InterPro"/>
</dbReference>
<dbReference type="PANTHER" id="PTHR30627">
    <property type="entry name" value="PEPTIDOGLYCAN D,D-TRANSPEPTIDASE"/>
    <property type="match status" value="1"/>
</dbReference>
<evidence type="ECO:0000256" key="14">
    <source>
        <dbReference type="SAM" id="MobiDB-lite"/>
    </source>
</evidence>
<evidence type="ECO:0000256" key="12">
    <source>
        <dbReference type="ARBA" id="ARBA00023136"/>
    </source>
</evidence>
<dbReference type="OrthoDB" id="9766847at2"/>
<dbReference type="GO" id="GO:0008658">
    <property type="term" value="F:penicillin binding"/>
    <property type="evidence" value="ECO:0007669"/>
    <property type="project" value="InterPro"/>
</dbReference>
<evidence type="ECO:0000256" key="1">
    <source>
        <dbReference type="ARBA" id="ARBA00004167"/>
    </source>
</evidence>
<dbReference type="Pfam" id="PF03717">
    <property type="entry name" value="PBP_dimer"/>
    <property type="match status" value="1"/>
</dbReference>
<keyword evidence="13" id="KW-0961">Cell wall biogenesis/degradation</keyword>
<evidence type="ECO:0000256" key="3">
    <source>
        <dbReference type="ARBA" id="ARBA00007171"/>
    </source>
</evidence>
<feature type="transmembrane region" description="Helical" evidence="15">
    <location>
        <begin position="7"/>
        <end position="28"/>
    </location>
</feature>
<name>A0A372JCP8_9ACTN</name>
<keyword evidence="11 15" id="KW-1133">Transmembrane helix</keyword>
<dbReference type="GO" id="GO:0005886">
    <property type="term" value="C:plasma membrane"/>
    <property type="evidence" value="ECO:0007669"/>
    <property type="project" value="UniProtKB-SubCell"/>
</dbReference>
<dbReference type="SUPFAM" id="SSF56601">
    <property type="entry name" value="beta-lactamase/transpeptidase-like"/>
    <property type="match status" value="1"/>
</dbReference>
<dbReference type="InterPro" id="IPR050515">
    <property type="entry name" value="Beta-lactam/transpept"/>
</dbReference>
<evidence type="ECO:0000259" key="17">
    <source>
        <dbReference type="Pfam" id="PF03717"/>
    </source>
</evidence>
<feature type="compositionally biased region" description="Low complexity" evidence="14">
    <location>
        <begin position="704"/>
        <end position="720"/>
    </location>
</feature>
<evidence type="ECO:0000256" key="7">
    <source>
        <dbReference type="ARBA" id="ARBA00022692"/>
    </source>
</evidence>
<feature type="compositionally biased region" description="Gly residues" evidence="14">
    <location>
        <begin position="746"/>
        <end position="758"/>
    </location>
</feature>
<evidence type="ECO:0000256" key="8">
    <source>
        <dbReference type="ARBA" id="ARBA00022801"/>
    </source>
</evidence>
<dbReference type="InterPro" id="IPR005311">
    <property type="entry name" value="PBP_dimer"/>
</dbReference>
<evidence type="ECO:0000256" key="15">
    <source>
        <dbReference type="SAM" id="Phobius"/>
    </source>
</evidence>
<dbReference type="InterPro" id="IPR036138">
    <property type="entry name" value="PBP_dimer_sf"/>
</dbReference>
<dbReference type="InterPro" id="IPR001460">
    <property type="entry name" value="PCN-bd_Tpept"/>
</dbReference>
<feature type="domain" description="Penicillin-binding protein dimerisation" evidence="17">
    <location>
        <begin position="52"/>
        <end position="239"/>
    </location>
</feature>
<evidence type="ECO:0000256" key="10">
    <source>
        <dbReference type="ARBA" id="ARBA00022984"/>
    </source>
</evidence>
<sequence>MTNRTHLRLIVLYVTVGALLLVLVGRLWTMQVLEGRHYRQVAADNRTRDIVVPAVRGMILDDRGRTLVRNRTALVVSVDRTSLMRQKDHGRAVLTRLAGVLGTTYDALATRTRLCGPGIRRPCWPGSPYQPIPVDDKVDAKRALQIMERQEDFPGVTAQVQAVRDYPRPEGANAAQTLGYLQPITQEELDKRKGLKVTGYSGVDLIGRDGLEATYDADLRGEPGLRKVLVDSQGRVTGTAQDKPAVPGGNLVTSIDAGVQGAAEKAVQDAVKAARSQGKHADSGAAVVMDVQTGHVVALASYPSYDPSIWIGGISQEQYDALLGKKKGEPLISRATQGQFAPGSTFKVSSVAAAVGDGYDLRGTYACPGSYNVGSRAFRNFEGESHGDMSLHQALVVSCDTVFYKFAYEEWLRDGGTKPKKNPSDPMVRMARQWGFGSKTGIDLPSESSGRIPDRAWKTAYWNATKKADCKAAKDGYPDIAESDPGRAAYLKAVAAENCAEGYVWRAGDAANFSVGQGDVLATPLQLARAYAALANGGRLVVPRIGRAVVRADGTVVRRLPDPPAGKLPVDPQVLKYIRGGLAGVTKSGTAAGAFNGFDFKKVDVAGKTGTAEVYGKDDTSWFASFAPVKNPRYAVVVMISQGGQGANAAAPAVRQIYEAMYGLKNGKPMVGKDGRLPSELPRPQAVVDQEASGKTGTGKTGPGRKTGPSGRPTTGPSGTAEPDGENGPSGAAAPALDPSVPSGAAGTGGTGSSGGTSGPPTGLAGRRSGAGAAP</sequence>
<comment type="similarity">
    <text evidence="3">Belongs to the transpeptidase family.</text>
</comment>
<gene>
    <name evidence="18" type="primary">mrdA</name>
    <name evidence="18" type="ORF">DZF91_31555</name>
</gene>
<keyword evidence="5" id="KW-0997">Cell inner membrane</keyword>
<evidence type="ECO:0000256" key="4">
    <source>
        <dbReference type="ARBA" id="ARBA00022475"/>
    </source>
</evidence>
<dbReference type="GO" id="GO:0071555">
    <property type="term" value="P:cell wall organization"/>
    <property type="evidence" value="ECO:0007669"/>
    <property type="project" value="UniProtKB-KW"/>
</dbReference>
<evidence type="ECO:0000256" key="11">
    <source>
        <dbReference type="ARBA" id="ARBA00022989"/>
    </source>
</evidence>
<keyword evidence="9" id="KW-0133">Cell shape</keyword>
<protein>
    <submittedName>
        <fullName evidence="18">Penicillin-binding protein 2</fullName>
    </submittedName>
</protein>
<evidence type="ECO:0000256" key="13">
    <source>
        <dbReference type="ARBA" id="ARBA00023316"/>
    </source>
</evidence>
<evidence type="ECO:0000256" key="6">
    <source>
        <dbReference type="ARBA" id="ARBA00022670"/>
    </source>
</evidence>
<keyword evidence="8" id="KW-0378">Hydrolase</keyword>
<dbReference type="InterPro" id="IPR012338">
    <property type="entry name" value="Beta-lactam/transpept-like"/>
</dbReference>
<dbReference type="Proteomes" id="UP000261811">
    <property type="component" value="Unassembled WGS sequence"/>
</dbReference>
<keyword evidence="19" id="KW-1185">Reference proteome</keyword>
<evidence type="ECO:0000256" key="9">
    <source>
        <dbReference type="ARBA" id="ARBA00022960"/>
    </source>
</evidence>
<dbReference type="SUPFAM" id="SSF56519">
    <property type="entry name" value="Penicillin binding protein dimerisation domain"/>
    <property type="match status" value="1"/>
</dbReference>
<keyword evidence="10" id="KW-0573">Peptidoglycan synthesis</keyword>
<dbReference type="GO" id="GO:0006508">
    <property type="term" value="P:proteolysis"/>
    <property type="evidence" value="ECO:0007669"/>
    <property type="project" value="UniProtKB-KW"/>
</dbReference>
<evidence type="ECO:0000256" key="2">
    <source>
        <dbReference type="ARBA" id="ARBA00004236"/>
    </source>
</evidence>
<dbReference type="Gene3D" id="3.40.710.10">
    <property type="entry name" value="DD-peptidase/beta-lactamase superfamily"/>
    <property type="match status" value="1"/>
</dbReference>
<reference evidence="18 19" key="1">
    <citation type="submission" date="2018-08" db="EMBL/GenBank/DDBJ databases">
        <title>Actinomadura jelena sp. nov., a novel Actinomycete isolated from soil in Chad.</title>
        <authorList>
            <person name="Shi L."/>
        </authorList>
    </citation>
    <scope>NUCLEOTIDE SEQUENCE [LARGE SCALE GENOMIC DNA]</scope>
    <source>
        <strain evidence="18 19">NEAU-G17</strain>
    </source>
</reference>
<evidence type="ECO:0000313" key="19">
    <source>
        <dbReference type="Proteomes" id="UP000261811"/>
    </source>
</evidence>
<dbReference type="GO" id="GO:0009252">
    <property type="term" value="P:peptidoglycan biosynthetic process"/>
    <property type="evidence" value="ECO:0007669"/>
    <property type="project" value="UniProtKB-KW"/>
</dbReference>
<keyword evidence="7 15" id="KW-0812">Transmembrane</keyword>
<keyword evidence="12 15" id="KW-0472">Membrane</keyword>
<dbReference type="Pfam" id="PF00905">
    <property type="entry name" value="Transpeptidase"/>
    <property type="match status" value="1"/>
</dbReference>
<feature type="compositionally biased region" description="Low complexity" evidence="14">
    <location>
        <begin position="759"/>
        <end position="775"/>
    </location>
</feature>
<comment type="subcellular location">
    <subcellularLocation>
        <location evidence="2">Cell membrane</location>
    </subcellularLocation>
    <subcellularLocation>
        <location evidence="1">Membrane</location>
        <topology evidence="1">Single-pass membrane protein</topology>
    </subcellularLocation>
</comment>